<organism evidence="7 8">
    <name type="scientific">Agarivorans aestuarii</name>
    <dbReference type="NCBI Taxonomy" id="1563703"/>
    <lineage>
        <taxon>Bacteria</taxon>
        <taxon>Pseudomonadati</taxon>
        <taxon>Pseudomonadota</taxon>
        <taxon>Gammaproteobacteria</taxon>
        <taxon>Alteromonadales</taxon>
        <taxon>Alteromonadaceae</taxon>
        <taxon>Agarivorans</taxon>
    </lineage>
</organism>
<dbReference type="InterPro" id="IPR050298">
    <property type="entry name" value="Gram-neg_bact_OMP"/>
</dbReference>
<proteinExistence type="inferred from homology"/>
<evidence type="ECO:0000256" key="2">
    <source>
        <dbReference type="ARBA" id="ARBA00007539"/>
    </source>
</evidence>
<gene>
    <name evidence="7" type="ORF">SNR37_000427</name>
</gene>
<evidence type="ECO:0000256" key="3">
    <source>
        <dbReference type="ARBA" id="ARBA00022729"/>
    </source>
</evidence>
<dbReference type="Proteomes" id="UP001310248">
    <property type="component" value="Unassembled WGS sequence"/>
</dbReference>
<reference evidence="7 8" key="2">
    <citation type="submission" date="2023-12" db="EMBL/GenBank/DDBJ databases">
        <authorList>
            <consortium name="Cladostephus spongiosus"/>
            <person name="Lorente B."/>
            <person name="Cabral C."/>
            <person name="Frias J."/>
            <person name="Faria J."/>
            <person name="Toubarro D."/>
        </authorList>
    </citation>
    <scope>NUCLEOTIDE SEQUENCE [LARGE SCALE GENOMIC DNA]</scope>
    <source>
        <strain evidence="7 8">ZMCS4</strain>
    </source>
</reference>
<keyword evidence="8" id="KW-1185">Reference proteome</keyword>
<evidence type="ECO:0000256" key="1">
    <source>
        <dbReference type="ARBA" id="ARBA00004571"/>
    </source>
</evidence>
<protein>
    <submittedName>
        <fullName evidence="7">Porin</fullName>
    </submittedName>
</protein>
<evidence type="ECO:0000259" key="6">
    <source>
        <dbReference type="Pfam" id="PF13609"/>
    </source>
</evidence>
<evidence type="ECO:0000256" key="4">
    <source>
        <dbReference type="ARBA" id="ARBA00023136"/>
    </source>
</evidence>
<comment type="similarity">
    <text evidence="2">Belongs to the Gram-negative porin family.</text>
</comment>
<dbReference type="Pfam" id="PF13609">
    <property type="entry name" value="Porin_4"/>
    <property type="match status" value="1"/>
</dbReference>
<dbReference type="PRINTS" id="PR00183">
    <property type="entry name" value="ECOLIPORIN"/>
</dbReference>
<evidence type="ECO:0000256" key="5">
    <source>
        <dbReference type="SAM" id="SignalP"/>
    </source>
</evidence>
<dbReference type="InterPro" id="IPR033900">
    <property type="entry name" value="Gram_neg_porin_domain"/>
</dbReference>
<feature type="chain" id="PRO_5046473189" evidence="5">
    <location>
        <begin position="21"/>
        <end position="339"/>
    </location>
</feature>
<dbReference type="RefSeq" id="WP_329776077.1">
    <property type="nucleotide sequence ID" value="NZ_JAYDYW010000011.1"/>
</dbReference>
<reference evidence="8" key="1">
    <citation type="submission" date="2023-07" db="EMBL/GenBank/DDBJ databases">
        <title>Draft genome sequence of Agarivorans aestuarii strain ZMCS4, a CAZymes producing bacteria isolated from the marine brown algae Clodostephus spongiosus.</title>
        <authorList>
            <person name="Lorente B."/>
            <person name="Cabral C."/>
            <person name="Frias J."/>
            <person name="Faria J."/>
            <person name="Toubarro D."/>
        </authorList>
    </citation>
    <scope>NUCLEOTIDE SEQUENCE [LARGE SCALE GENOMIC DNA]</scope>
    <source>
        <strain evidence="8">ZMCS4</strain>
    </source>
</reference>
<dbReference type="InterPro" id="IPR023614">
    <property type="entry name" value="Porin_dom_sf"/>
</dbReference>
<accession>A0ABU7G758</accession>
<keyword evidence="4" id="KW-0472">Membrane</keyword>
<keyword evidence="3 5" id="KW-0732">Signal</keyword>
<dbReference type="EMBL" id="JAYDYW010000011">
    <property type="protein sequence ID" value="MEE1675105.1"/>
    <property type="molecule type" value="Genomic_DNA"/>
</dbReference>
<dbReference type="PANTHER" id="PTHR34501:SF2">
    <property type="entry name" value="OUTER MEMBRANE PORIN F-RELATED"/>
    <property type="match status" value="1"/>
</dbReference>
<dbReference type="Gene3D" id="2.40.160.10">
    <property type="entry name" value="Porin"/>
    <property type="match status" value="1"/>
</dbReference>
<evidence type="ECO:0000313" key="8">
    <source>
        <dbReference type="Proteomes" id="UP001310248"/>
    </source>
</evidence>
<dbReference type="InterPro" id="IPR001897">
    <property type="entry name" value="Porin_gammaproteobac"/>
</dbReference>
<name>A0ABU7G758_9ALTE</name>
<comment type="subcellular location">
    <subcellularLocation>
        <location evidence="1">Cell outer membrane</location>
        <topology evidence="1">Multi-pass membrane protein</topology>
    </subcellularLocation>
</comment>
<feature type="signal peptide" evidence="5">
    <location>
        <begin position="1"/>
        <end position="20"/>
    </location>
</feature>
<dbReference type="SUPFAM" id="SSF56935">
    <property type="entry name" value="Porins"/>
    <property type="match status" value="1"/>
</dbReference>
<sequence length="339" mass="36874">MKKLTIIALAVAAASGSANAAKVYEDEKHAVDLYGRIYAGYTAGDDAGKSDNFGADQYVRFGAKVKSQFGESNYALGRYELQLENNGEGDNTSATKARLAYAGFGGNFGEVTFGRNYGALELVADWTDSSYVNPYGNSAIGISSSREEGIGRSDNVLKYAGEFNNFELHASYKFNDNQKDETTGASQDNSAYGIALAYGFDFGLGLGAGYNIANNGDAKDSTMALVGVNYDANGVYAALNYSMGENNKAFKLHGSDAKNDHTGYELVAGYKFTKAFRAQAMWNKAEVEKEGSAKEDAVDYYTIEGRYNLTKQLRLVAAYQINNIDDKENEFHFAARYDF</sequence>
<dbReference type="CDD" id="cd00342">
    <property type="entry name" value="gram_neg_porins"/>
    <property type="match status" value="1"/>
</dbReference>
<comment type="caution">
    <text evidence="7">The sequence shown here is derived from an EMBL/GenBank/DDBJ whole genome shotgun (WGS) entry which is preliminary data.</text>
</comment>
<feature type="domain" description="Porin" evidence="6">
    <location>
        <begin position="8"/>
        <end position="323"/>
    </location>
</feature>
<dbReference type="PANTHER" id="PTHR34501">
    <property type="entry name" value="PROTEIN YDDL-RELATED"/>
    <property type="match status" value="1"/>
</dbReference>
<evidence type="ECO:0000313" key="7">
    <source>
        <dbReference type="EMBL" id="MEE1675105.1"/>
    </source>
</evidence>